<protein>
    <recommendedName>
        <fullName evidence="3">Heparinase II N-terminal domain-containing protein</fullName>
    </recommendedName>
</protein>
<sequence>MAMLIGFNTAAFSYELVDHPRIFITKADLPGLAQRSKGVLKGEYAKIKAVADSVLKTGVVKTDSRFRPPIGLICSGICYLVERELGGNAVPYAGTIKMYWGDGAVLALDGDGYFGYNGMLYDWIYDALTPSERRTYADSLGKWLRFYTDTPEITLKWGGWWYNQTWGPAHLNTPNTRDGITPKLFVALALAGADSKNEADARTFLDSWAKRVPAECIPAFDEMGGVWSESMGHGGYGPIIVIPWAFEAWRTATGEDLFARCAPTSYLPQMTRWAAFLTVPFADHTAWIDDNRASKLNDLAQVAPILGARYRDPVDNWISDQDWAEGWNRVPWNRFLSYDPTVKSESPKAEKYPPAYLFTGAGHIYMRSAWDDPNGTWAFFGAGPKFEGHSRDDEGHFLIAKKGWLAMRVGGGGHNDDDYYEGGALAFNIVTIYNKDEQYRRVVAPEQGGVNNENDGGMMRLVYSSHERDDRATMVAYRNNDQYTYAAADLSLGYSKDKASEVTRQFLYLRGKREFFIIFDRIQTTSEKFPRHWFLHLPGEPAVSGAETALVPGHVLSYNGNSATWLSDPAGERGVLSSGKSRAFLTSLLPSGVKITKRGGEGYDFWGHPDEATAQYNHVSRASRQPPIVPWRLEEQSPGKGLRDYFLNVIEIGDENDSKASEASLVEREGFAGARLDAAGTPVEVLFSREGALTARVKIGAGAESVIEPGIQEQ</sequence>
<evidence type="ECO:0000313" key="1">
    <source>
        <dbReference type="EMBL" id="OGG01718.1"/>
    </source>
</evidence>
<evidence type="ECO:0008006" key="3">
    <source>
        <dbReference type="Google" id="ProtNLM"/>
    </source>
</evidence>
<proteinExistence type="predicted"/>
<dbReference type="AlphaFoldDB" id="A0A1F5YND6"/>
<accession>A0A1F5YND6</accession>
<name>A0A1F5YND6_9BACT</name>
<dbReference type="STRING" id="1817867.A3F83_00400"/>
<comment type="caution">
    <text evidence="1">The sequence shown here is derived from an EMBL/GenBank/DDBJ whole genome shotgun (WGS) entry which is preliminary data.</text>
</comment>
<dbReference type="EMBL" id="MFIX01000203">
    <property type="protein sequence ID" value="OGG01718.1"/>
    <property type="molecule type" value="Genomic_DNA"/>
</dbReference>
<dbReference type="InterPro" id="IPR008929">
    <property type="entry name" value="Chondroitin_lyas"/>
</dbReference>
<dbReference type="Gene3D" id="2.70.98.70">
    <property type="match status" value="1"/>
</dbReference>
<reference evidence="1 2" key="1">
    <citation type="journal article" date="2016" name="Nat. Commun.">
        <title>Thousands of microbial genomes shed light on interconnected biogeochemical processes in an aquifer system.</title>
        <authorList>
            <person name="Anantharaman K."/>
            <person name="Brown C.T."/>
            <person name="Hug L.A."/>
            <person name="Sharon I."/>
            <person name="Castelle C.J."/>
            <person name="Probst A.J."/>
            <person name="Thomas B.C."/>
            <person name="Singh A."/>
            <person name="Wilkins M.J."/>
            <person name="Karaoz U."/>
            <person name="Brodie E.L."/>
            <person name="Williams K.H."/>
            <person name="Hubbard S.S."/>
            <person name="Banfield J.F."/>
        </authorList>
    </citation>
    <scope>NUCLEOTIDE SEQUENCE [LARGE SCALE GENOMIC DNA]</scope>
</reference>
<dbReference type="Gene3D" id="1.50.10.100">
    <property type="entry name" value="Chondroitin AC/alginate lyase"/>
    <property type="match status" value="1"/>
</dbReference>
<organism evidence="1 2">
    <name type="scientific">Candidatus Glassbacteria bacterium RIFCSPLOWO2_12_FULL_58_11</name>
    <dbReference type="NCBI Taxonomy" id="1817867"/>
    <lineage>
        <taxon>Bacteria</taxon>
        <taxon>Candidatus Glassiibacteriota</taxon>
    </lineage>
</organism>
<evidence type="ECO:0000313" key="2">
    <source>
        <dbReference type="Proteomes" id="UP000179129"/>
    </source>
</evidence>
<gene>
    <name evidence="1" type="ORF">A3F83_00400</name>
</gene>
<dbReference type="Proteomes" id="UP000179129">
    <property type="component" value="Unassembled WGS sequence"/>
</dbReference>